<evidence type="ECO:0000256" key="6">
    <source>
        <dbReference type="ARBA" id="ARBA00022989"/>
    </source>
</evidence>
<keyword evidence="3 12" id="KW-0813">Transport</keyword>
<dbReference type="EMBL" id="BGPR01001763">
    <property type="protein sequence ID" value="GBM61350.1"/>
    <property type="molecule type" value="Genomic_DNA"/>
</dbReference>
<keyword evidence="10 12" id="KW-0739">Sodium transport</keyword>
<feature type="transmembrane region" description="Helical" evidence="14">
    <location>
        <begin position="60"/>
        <end position="80"/>
    </location>
</feature>
<dbReference type="GO" id="GO:0016020">
    <property type="term" value="C:membrane"/>
    <property type="evidence" value="ECO:0007669"/>
    <property type="project" value="UniProtKB-SubCell"/>
</dbReference>
<organism evidence="15 16">
    <name type="scientific">Araneus ventricosus</name>
    <name type="common">Orbweaver spider</name>
    <name type="synonym">Epeira ventricosa</name>
    <dbReference type="NCBI Taxonomy" id="182803"/>
    <lineage>
        <taxon>Eukaryota</taxon>
        <taxon>Metazoa</taxon>
        <taxon>Ecdysozoa</taxon>
        <taxon>Arthropoda</taxon>
        <taxon>Chelicerata</taxon>
        <taxon>Arachnida</taxon>
        <taxon>Araneae</taxon>
        <taxon>Araneomorphae</taxon>
        <taxon>Entelegynae</taxon>
        <taxon>Araneoidea</taxon>
        <taxon>Araneidae</taxon>
        <taxon>Araneus</taxon>
    </lineage>
</organism>
<dbReference type="GO" id="GO:0005272">
    <property type="term" value="F:sodium channel activity"/>
    <property type="evidence" value="ECO:0007669"/>
    <property type="project" value="UniProtKB-KW"/>
</dbReference>
<evidence type="ECO:0000256" key="2">
    <source>
        <dbReference type="ARBA" id="ARBA00007193"/>
    </source>
</evidence>
<keyword evidence="11 12" id="KW-0407">Ion channel</keyword>
<evidence type="ECO:0000313" key="16">
    <source>
        <dbReference type="Proteomes" id="UP000499080"/>
    </source>
</evidence>
<evidence type="ECO:0000256" key="11">
    <source>
        <dbReference type="ARBA" id="ARBA00023303"/>
    </source>
</evidence>
<keyword evidence="4 12" id="KW-0894">Sodium channel</keyword>
<keyword evidence="6 14" id="KW-1133">Transmembrane helix</keyword>
<keyword evidence="16" id="KW-1185">Reference proteome</keyword>
<dbReference type="InterPro" id="IPR001873">
    <property type="entry name" value="ENaC"/>
</dbReference>
<evidence type="ECO:0000256" key="14">
    <source>
        <dbReference type="SAM" id="Phobius"/>
    </source>
</evidence>
<keyword evidence="8 12" id="KW-0406">Ion transport</keyword>
<keyword evidence="5 12" id="KW-0812">Transmembrane</keyword>
<evidence type="ECO:0000256" key="9">
    <source>
        <dbReference type="ARBA" id="ARBA00023136"/>
    </source>
</evidence>
<evidence type="ECO:0000256" key="13">
    <source>
        <dbReference type="SAM" id="MobiDB-lite"/>
    </source>
</evidence>
<dbReference type="Pfam" id="PF00858">
    <property type="entry name" value="ASC"/>
    <property type="match status" value="1"/>
</dbReference>
<comment type="caution">
    <text evidence="15">The sequence shown here is derived from an EMBL/GenBank/DDBJ whole genome shotgun (WGS) entry which is preliminary data.</text>
</comment>
<keyword evidence="9 14" id="KW-0472">Membrane</keyword>
<evidence type="ECO:0000256" key="7">
    <source>
        <dbReference type="ARBA" id="ARBA00023053"/>
    </source>
</evidence>
<evidence type="ECO:0000256" key="1">
    <source>
        <dbReference type="ARBA" id="ARBA00004141"/>
    </source>
</evidence>
<evidence type="ECO:0000256" key="8">
    <source>
        <dbReference type="ARBA" id="ARBA00023065"/>
    </source>
</evidence>
<evidence type="ECO:0000256" key="10">
    <source>
        <dbReference type="ARBA" id="ARBA00023201"/>
    </source>
</evidence>
<comment type="similarity">
    <text evidence="2 12">Belongs to the amiloride-sensitive sodium channel (TC 1.A.6) family.</text>
</comment>
<keyword evidence="7" id="KW-0915">Sodium</keyword>
<feature type="region of interest" description="Disordered" evidence="13">
    <location>
        <begin position="1"/>
        <end position="44"/>
    </location>
</feature>
<gene>
    <name evidence="15" type="ORF">AVEN_150494_1</name>
</gene>
<evidence type="ECO:0000256" key="5">
    <source>
        <dbReference type="ARBA" id="ARBA00022692"/>
    </source>
</evidence>
<dbReference type="Proteomes" id="UP000499080">
    <property type="component" value="Unassembled WGS sequence"/>
</dbReference>
<proteinExistence type="inferred from homology"/>
<protein>
    <submittedName>
        <fullName evidence="15">Uncharacterized protein</fullName>
    </submittedName>
</protein>
<reference evidence="15 16" key="1">
    <citation type="journal article" date="2019" name="Sci. Rep.">
        <title>Orb-weaving spider Araneus ventricosus genome elucidates the spidroin gene catalogue.</title>
        <authorList>
            <person name="Kono N."/>
            <person name="Nakamura H."/>
            <person name="Ohtoshi R."/>
            <person name="Moran D.A.P."/>
            <person name="Shinohara A."/>
            <person name="Yoshida Y."/>
            <person name="Fujiwara M."/>
            <person name="Mori M."/>
            <person name="Tomita M."/>
            <person name="Arakawa K."/>
        </authorList>
    </citation>
    <scope>NUCLEOTIDE SEQUENCE [LARGE SCALE GENOMIC DNA]</scope>
</reference>
<evidence type="ECO:0000313" key="15">
    <source>
        <dbReference type="EMBL" id="GBM61350.1"/>
    </source>
</evidence>
<name>A0A4Y2H5G9_ARAVE</name>
<dbReference type="OrthoDB" id="6470564at2759"/>
<dbReference type="AlphaFoldDB" id="A0A4Y2H5G9"/>
<sequence length="109" mass="12283">MTDSHQSDIEVAGSIGFSNTQNTDHESRKSSIAKEGSAEEETNSRCVIEQTLAWKAFKHILFLICLIFVVIQSVDFYSIYSKYPTNIVQESIVNNDFKLPAVTICFKNT</sequence>
<comment type="subcellular location">
    <subcellularLocation>
        <location evidence="1">Membrane</location>
        <topology evidence="1">Multi-pass membrane protein</topology>
    </subcellularLocation>
</comment>
<evidence type="ECO:0000256" key="4">
    <source>
        <dbReference type="ARBA" id="ARBA00022461"/>
    </source>
</evidence>
<evidence type="ECO:0000256" key="3">
    <source>
        <dbReference type="ARBA" id="ARBA00022448"/>
    </source>
</evidence>
<evidence type="ECO:0000256" key="12">
    <source>
        <dbReference type="RuleBase" id="RU000679"/>
    </source>
</evidence>
<accession>A0A4Y2H5G9</accession>